<evidence type="ECO:0000313" key="2">
    <source>
        <dbReference type="EMBL" id="EGY27807.1"/>
    </source>
</evidence>
<evidence type="ECO:0000256" key="1">
    <source>
        <dbReference type="SAM" id="MobiDB-lite"/>
    </source>
</evidence>
<organism evidence="2 3">
    <name type="scientific">Candidatus Regiella insecticola 5.15</name>
    <dbReference type="NCBI Taxonomy" id="1005043"/>
    <lineage>
        <taxon>Bacteria</taxon>
        <taxon>Pseudomonadati</taxon>
        <taxon>Pseudomonadota</taxon>
        <taxon>Gammaproteobacteria</taxon>
        <taxon>Enterobacterales</taxon>
        <taxon>Enterobacteriaceae</taxon>
        <taxon>aphid secondary symbionts</taxon>
        <taxon>Candidatus Regiella</taxon>
    </lineage>
</organism>
<reference evidence="2 3" key="1">
    <citation type="journal article" date="2012" name="Genome Res.">
        <title>Genomic basis of endosymbiont-conferred protection against an insect parasitoid.</title>
        <authorList>
            <person name="Hansen A.K."/>
            <person name="Vorburger C."/>
            <person name="Moran N.A."/>
        </authorList>
    </citation>
    <scope>NUCLEOTIDE SEQUENCE [LARGE SCALE GENOMIC DNA]</scope>
    <source>
        <strain evidence="3">R5.15</strain>
    </source>
</reference>
<protein>
    <submittedName>
        <fullName evidence="2">Uncharacterized protein</fullName>
    </submittedName>
</protein>
<dbReference type="EMBL" id="AGCA01000539">
    <property type="protein sequence ID" value="EGY27807.1"/>
    <property type="molecule type" value="Genomic_DNA"/>
</dbReference>
<sequence>MPNDLLLSGDWPTIIQITDTTENDPALISPICSNLTDVHSSFEKLNSEKPNFGDFDDEEKEEEDLKLGCVNPNDILSIASVKTIQYSDPTNTHQPPISQQSSPVNILSNHKAKVDINQEPKLKKILADPSDKITPDFKDTVKETDQDILIKALIWFRKRREVLRGPYPEKCHYIACYMMSDNGFAIREGKLGTLTGIKQSTLKGWPTQLKIPISFWTELKRAANEDTEAESHKRQKISTLPLTAEAEIESPTKQNKDNL</sequence>
<comment type="caution">
    <text evidence="2">The sequence shown here is derived from an EMBL/GenBank/DDBJ whole genome shotgun (WGS) entry which is preliminary data.</text>
</comment>
<dbReference type="Proteomes" id="UP000004116">
    <property type="component" value="Unassembled WGS sequence"/>
</dbReference>
<evidence type="ECO:0000313" key="3">
    <source>
        <dbReference type="Proteomes" id="UP000004116"/>
    </source>
</evidence>
<gene>
    <name evidence="2" type="ORF">Rin_00022690</name>
</gene>
<keyword evidence="3" id="KW-1185">Reference proteome</keyword>
<proteinExistence type="predicted"/>
<feature type="region of interest" description="Disordered" evidence="1">
    <location>
        <begin position="225"/>
        <end position="259"/>
    </location>
</feature>
<dbReference type="RefSeq" id="WP_006707890.1">
    <property type="nucleotide sequence ID" value="NZ_AGCA01000539.1"/>
</dbReference>
<dbReference type="AlphaFoldDB" id="G2H2G8"/>
<name>G2H2G8_9ENTR</name>
<accession>G2H2G8</accession>